<dbReference type="Proteomes" id="UP001436297">
    <property type="component" value="Chromosome"/>
</dbReference>
<dbReference type="EMBL" id="CP128355">
    <property type="protein sequence ID" value="XAF70078.1"/>
    <property type="molecule type" value="Genomic_DNA"/>
</dbReference>
<organism evidence="1 2">
    <name type="scientific">Staphylococcus hsinchuensis</name>
    <dbReference type="NCBI Taxonomy" id="3051183"/>
    <lineage>
        <taxon>Bacteria</taxon>
        <taxon>Bacillati</taxon>
        <taxon>Bacillota</taxon>
        <taxon>Bacilli</taxon>
        <taxon>Bacillales</taxon>
        <taxon>Staphylococcaceae</taxon>
        <taxon>Staphylococcus</taxon>
    </lineage>
</organism>
<dbReference type="RefSeq" id="WP_251517065.1">
    <property type="nucleotide sequence ID" value="NZ_CP128355.1"/>
</dbReference>
<evidence type="ECO:0000313" key="2">
    <source>
        <dbReference type="Proteomes" id="UP001436297"/>
    </source>
</evidence>
<sequence>MKLWEYVGKKVRVYFKDGDIYDGIVIDFDHDYDTYNGQNAILLRTDDSMFSIDENEIESIKVIESEE</sequence>
<gene>
    <name evidence="1" type="ORF">QQM35_08360</name>
</gene>
<dbReference type="SUPFAM" id="SSF50182">
    <property type="entry name" value="Sm-like ribonucleoproteins"/>
    <property type="match status" value="1"/>
</dbReference>
<proteinExistence type="predicted"/>
<protein>
    <recommendedName>
        <fullName evidence="3">LSM domain protein</fullName>
    </recommendedName>
</protein>
<name>A0ABZ3ECF3_9STAP</name>
<dbReference type="InterPro" id="IPR010920">
    <property type="entry name" value="LSM_dom_sf"/>
</dbReference>
<evidence type="ECO:0008006" key="3">
    <source>
        <dbReference type="Google" id="ProtNLM"/>
    </source>
</evidence>
<keyword evidence="2" id="KW-1185">Reference proteome</keyword>
<evidence type="ECO:0000313" key="1">
    <source>
        <dbReference type="EMBL" id="XAF70078.1"/>
    </source>
</evidence>
<accession>A0ABZ3ECF3</accession>
<reference evidence="1 2" key="1">
    <citation type="journal article" date="2024" name="Pathogens">
        <title>Staphylococcus hsinchuensis sp. nov., Isolated from Soymilk.</title>
        <authorList>
            <person name="Wang Y.T."/>
            <person name="Lin Y.C."/>
            <person name="Hsieh Y.H."/>
            <person name="Lin Y.T."/>
            <person name="Hamada M."/>
            <person name="Chen C.C."/>
            <person name="Liou J.S."/>
            <person name="Lee A.Y."/>
            <person name="Zhang W.L."/>
            <person name="Chen Y.T."/>
            <person name="Huang C.H."/>
        </authorList>
    </citation>
    <scope>NUCLEOTIDE SEQUENCE [LARGE SCALE GENOMIC DNA]</scope>
    <source>
        <strain evidence="1 2">H164</strain>
    </source>
</reference>